<organism evidence="2 3">
    <name type="scientific">Strongyloides venezuelensis</name>
    <name type="common">Threadworm</name>
    <dbReference type="NCBI Taxonomy" id="75913"/>
    <lineage>
        <taxon>Eukaryota</taxon>
        <taxon>Metazoa</taxon>
        <taxon>Ecdysozoa</taxon>
        <taxon>Nematoda</taxon>
        <taxon>Chromadorea</taxon>
        <taxon>Rhabditida</taxon>
        <taxon>Tylenchina</taxon>
        <taxon>Panagrolaimomorpha</taxon>
        <taxon>Strongyloidoidea</taxon>
        <taxon>Strongyloididae</taxon>
        <taxon>Strongyloides</taxon>
    </lineage>
</organism>
<dbReference type="Gene3D" id="3.40.525.10">
    <property type="entry name" value="CRAL-TRIO lipid binding domain"/>
    <property type="match status" value="1"/>
</dbReference>
<keyword evidence="2" id="KW-1185">Reference proteome</keyword>
<dbReference type="SUPFAM" id="SSF101576">
    <property type="entry name" value="Supernatant protein factor (SPF), C-terminal domain"/>
    <property type="match status" value="1"/>
</dbReference>
<evidence type="ECO:0000313" key="3">
    <source>
        <dbReference type="WBParaSite" id="SVE_0567700.1"/>
    </source>
</evidence>
<dbReference type="PANTHER" id="PTHR47159">
    <property type="entry name" value="PROTEIN CBG07705-RELATED"/>
    <property type="match status" value="1"/>
</dbReference>
<name>A0A0K0FA25_STRVS</name>
<dbReference type="InterPro" id="IPR036598">
    <property type="entry name" value="GOLD_dom_sf"/>
</dbReference>
<proteinExistence type="predicted"/>
<dbReference type="SUPFAM" id="SSF46938">
    <property type="entry name" value="CRAL/TRIO N-terminal domain"/>
    <property type="match status" value="1"/>
</dbReference>
<dbReference type="Proteomes" id="UP000035680">
    <property type="component" value="Unassembled WGS sequence"/>
</dbReference>
<dbReference type="AlphaFoldDB" id="A0A0K0FA25"/>
<protein>
    <submittedName>
        <fullName evidence="3">CRAL-TRIO domain-containing protein</fullName>
    </submittedName>
</protein>
<dbReference type="PROSITE" id="PS50191">
    <property type="entry name" value="CRAL_TRIO"/>
    <property type="match status" value="1"/>
</dbReference>
<dbReference type="InterPro" id="IPR001251">
    <property type="entry name" value="CRAL-TRIO_dom"/>
</dbReference>
<sequence>MMVQNNISQNDKAKIDELRKLVENELTPYYDTDFNLLRWLQGHDYKLDIIVPKLKNHLLFRKSKWDLDHLAEEPREFLVHEYWPAGYTGPAVKIPNVIVNVEQTGVNDFWGLLHTFPLNDILKARCHDLEMMLKLVMEEEKKTGEKNSILYILDLSNIKFDLRLTTLMTGALSAISTFMADHYVELIHSFVLVGCPSFITTLWNIAKPLLPERTKNKVKILGSHTWKEEILDMAIPETLPTFWNCDDKQIFLANVKRPKHVDENNYYKGSLQPTDKVQLFSVPAGKAKAFTIKAKKDQKIKWFVETDGHFTYAIYCTENDNENDVEKMRYAYPRFNKVPGPTWVPLTDEIIAPITGTYHFWFSNEHAWIHNLKIKYILELNDS</sequence>
<dbReference type="WBParaSite" id="SVE_0567700.1">
    <property type="protein sequence ID" value="SVE_0567700.1"/>
    <property type="gene ID" value="SVE_0567700"/>
</dbReference>
<reference evidence="3" key="2">
    <citation type="submission" date="2015-08" db="UniProtKB">
        <authorList>
            <consortium name="WormBaseParasite"/>
        </authorList>
    </citation>
    <scope>IDENTIFICATION</scope>
</reference>
<dbReference type="Pfam" id="PF00650">
    <property type="entry name" value="CRAL_TRIO"/>
    <property type="match status" value="1"/>
</dbReference>
<dbReference type="Gene3D" id="2.60.120.680">
    <property type="entry name" value="GOLD domain"/>
    <property type="match status" value="1"/>
</dbReference>
<dbReference type="STRING" id="75913.A0A0K0FA25"/>
<dbReference type="PANTHER" id="PTHR47159:SF3">
    <property type="entry name" value="CRAL-TRIO DOMAIN-CONTAINING PROTEIN"/>
    <property type="match status" value="1"/>
</dbReference>
<dbReference type="InterPro" id="IPR058960">
    <property type="entry name" value="Ctg-1-like_C"/>
</dbReference>
<evidence type="ECO:0000259" key="1">
    <source>
        <dbReference type="PROSITE" id="PS50191"/>
    </source>
</evidence>
<accession>A0A0K0FA25</accession>
<dbReference type="InterPro" id="IPR053302">
    <property type="entry name" value="CRAL-TRIO_domain"/>
</dbReference>
<dbReference type="Pfam" id="PF25883">
    <property type="entry name" value="F28H7_8_C"/>
    <property type="match status" value="1"/>
</dbReference>
<feature type="domain" description="CRAL-TRIO" evidence="1">
    <location>
        <begin position="75"/>
        <end position="251"/>
    </location>
</feature>
<dbReference type="SMART" id="SM00516">
    <property type="entry name" value="SEC14"/>
    <property type="match status" value="1"/>
</dbReference>
<reference evidence="2" key="1">
    <citation type="submission" date="2014-07" db="EMBL/GenBank/DDBJ databases">
        <authorList>
            <person name="Martin A.A"/>
            <person name="De Silva N."/>
        </authorList>
    </citation>
    <scope>NUCLEOTIDE SEQUENCE</scope>
</reference>
<dbReference type="CDD" id="cd00170">
    <property type="entry name" value="SEC14"/>
    <property type="match status" value="1"/>
</dbReference>
<dbReference type="InterPro" id="IPR036865">
    <property type="entry name" value="CRAL-TRIO_dom_sf"/>
</dbReference>
<dbReference type="SUPFAM" id="SSF52087">
    <property type="entry name" value="CRAL/TRIO domain"/>
    <property type="match status" value="1"/>
</dbReference>
<dbReference type="InterPro" id="IPR036273">
    <property type="entry name" value="CRAL/TRIO_N_dom_sf"/>
</dbReference>
<evidence type="ECO:0000313" key="2">
    <source>
        <dbReference type="Proteomes" id="UP000035680"/>
    </source>
</evidence>